<evidence type="ECO:0000256" key="10">
    <source>
        <dbReference type="ARBA" id="ARBA00023180"/>
    </source>
</evidence>
<dbReference type="CDD" id="cd00192">
    <property type="entry name" value="PTKc"/>
    <property type="match status" value="1"/>
</dbReference>
<dbReference type="PROSITE" id="PS00107">
    <property type="entry name" value="PROTEIN_KINASE_ATP"/>
    <property type="match status" value="1"/>
</dbReference>
<dbReference type="InterPro" id="IPR011009">
    <property type="entry name" value="Kinase-like_dom_sf"/>
</dbReference>
<name>A0A9P0DF31_9CUCU</name>
<gene>
    <name evidence="19" type="ORF">CEUTPL_LOCUS12248</name>
</gene>
<dbReference type="Pfam" id="PF01094">
    <property type="entry name" value="ANF_receptor"/>
    <property type="match status" value="1"/>
</dbReference>
<evidence type="ECO:0000256" key="11">
    <source>
        <dbReference type="ARBA" id="ARBA00023224"/>
    </source>
</evidence>
<keyword evidence="11" id="KW-0807">Transducer</keyword>
<feature type="domain" description="Protein kinase" evidence="18">
    <location>
        <begin position="907"/>
        <end position="1178"/>
    </location>
</feature>
<dbReference type="Gene3D" id="3.30.200.20">
    <property type="entry name" value="Phosphorylase Kinase, domain 1"/>
    <property type="match status" value="1"/>
</dbReference>
<dbReference type="GO" id="GO:0004930">
    <property type="term" value="F:G protein-coupled receptor activity"/>
    <property type="evidence" value="ECO:0007669"/>
    <property type="project" value="UniProtKB-KW"/>
</dbReference>
<comment type="subcellular location">
    <subcellularLocation>
        <location evidence="2">Cell membrane</location>
        <topology evidence="2">Multi-pass membrane protein</topology>
    </subcellularLocation>
    <subcellularLocation>
        <location evidence="1">Membrane</location>
        <topology evidence="1">Single-pass membrane protein</topology>
    </subcellularLocation>
</comment>
<feature type="compositionally biased region" description="Basic and acidic residues" evidence="15">
    <location>
        <begin position="1203"/>
        <end position="1221"/>
    </location>
</feature>
<feature type="binding site" evidence="14">
    <location>
        <position position="938"/>
    </location>
    <ligand>
        <name>ATP</name>
        <dbReference type="ChEBI" id="CHEBI:30616"/>
    </ligand>
</feature>
<evidence type="ECO:0000256" key="3">
    <source>
        <dbReference type="ARBA" id="ARBA00022475"/>
    </source>
</evidence>
<evidence type="ECO:0000313" key="19">
    <source>
        <dbReference type="EMBL" id="CAH1133811.1"/>
    </source>
</evidence>
<evidence type="ECO:0000313" key="20">
    <source>
        <dbReference type="Proteomes" id="UP001152799"/>
    </source>
</evidence>
<sequence>MNWLWLLLTGLTLISFASSADLSLSDRCLIDLPDVNPKKYFHILGKSLEIKIETSHRVTHQLSTWVFYYFIKEVLGYTKIKIIYRPDNFEVQDVIKRLTDLNSDIAKSTINLEVWIPPDYDTYVTDFVKECGSLSPPGRFGWFIPIDLTYPIKNYYNPDNRPDIKSIHWRHFREPKIVRYFEMKQSVLNDIEQRRFNRNNFTGGYECPNANCTRSMFTPEQCQNGEYCAVLVTSEWNAMKFVLTHIRENRLLVKVLFLGDNLAAAVKYLEYVYRGRTDQSLVILSWTPSDIILYERNFVTVSFENCERLNFTQVTNVGYKYEMHRLVKVAWSKVEKFAKPLYDSLRSFKFEVTEYEHLLSLYQQNSNMTYKDIACKWMKYNNDTWQKWKKSTESIIYIGGIFPMSSSSYNGQGIATAARMARNAINKNTTVLANYRLNIILTDGMCRADNVMKNFIDFIVDQNYYTNLVGVLGPACSDTVEPLAGVSRHYHIMVISYSAEGSSFSNRGKYPYFFRTIGENQHYKHVYLELFKGFGWMQVAALTEDGQKYTEYISLMQNELEQNQIKFLANKKFPRERETESMTRYLEDLKEKNARIIIADVVDEIARQVMCEAYKLKMTSAEGYVWFLPMWLNKDWYNTTYFNTEKNEAVNCTTAEMIQAITGYLSMTHAYYAPDNQTMQENKTVGEWKEEYKNTSIATTSDYAGFAYDAVWVYALALDNLSKTDPEALSDIHSENTTNKLVKLIEQTDFYGVSGRIKFRGGPSRFSIINVLEWYDNKMHLIGEFYPNLTDNKPEILGGQLILYRDNIKWFTPDGSIPKDGRQPPPECAIESLARALNVECQTAVIILNVMVAIFLGMTVMGVCLYLKIKYDKKVKVQKAYMEKLGLRYERKYPTDLEEFEVPRGDMEVTRRLGEGAFGTVFGGEAECRDGWSPVAIKTLKANSSTEDKIDFLTEADNMKRFDHKNIIKLLGVITKTAPLSTLMEYCLYGDLKNYLLARRHLAKKGVEGSEDVSPKRLTNMALDIARGLSYLADMKYVHRDLACRNCLVNAQKIVKIGDFGMTRPMNDYECYRFTRKGMLPVRWMAPESLISGVFSSASDVWSYGVVLYEIVTFGCTPWYGKANMEVVEMVKDGACLEVPKGVKPQLEGLMKSTWQRDPKSRPTASSIVEYIANVPKLLNPCKNVPLQSIKLDGEELDPTQDNPEKPEKNGRNGSRSDMRKSSTNSNFSSPKILYIPNRAASAPLTCEDGETSSILMDGEESVSIQLENYCPRAPLLGTSRSTNSLINFGKFNMQSNNRRDSGCQAEDEGFSGGGGNGGSPANGYISNSKL</sequence>
<evidence type="ECO:0000256" key="13">
    <source>
        <dbReference type="ARBA" id="ARBA00073785"/>
    </source>
</evidence>
<dbReference type="InterPro" id="IPR017441">
    <property type="entry name" value="Protein_kinase_ATP_BS"/>
</dbReference>
<dbReference type="GO" id="GO:0005524">
    <property type="term" value="F:ATP binding"/>
    <property type="evidence" value="ECO:0007669"/>
    <property type="project" value="UniProtKB-UniRule"/>
</dbReference>
<dbReference type="InterPro" id="IPR001245">
    <property type="entry name" value="Ser-Thr/Tyr_kinase_cat_dom"/>
</dbReference>
<keyword evidence="6 16" id="KW-1133">Transmembrane helix</keyword>
<dbReference type="InterPro" id="IPR001828">
    <property type="entry name" value="ANF_lig-bd_rcpt"/>
</dbReference>
<dbReference type="PRINTS" id="PR01176">
    <property type="entry name" value="GABABRECEPTR"/>
</dbReference>
<feature type="signal peptide" evidence="17">
    <location>
        <begin position="1"/>
        <end position="19"/>
    </location>
</feature>
<feature type="region of interest" description="Disordered" evidence="15">
    <location>
        <begin position="1294"/>
        <end position="1331"/>
    </location>
</feature>
<keyword evidence="20" id="KW-1185">Reference proteome</keyword>
<dbReference type="Gene3D" id="1.10.510.10">
    <property type="entry name" value="Transferase(Phosphotransferase) domain 1"/>
    <property type="match status" value="1"/>
</dbReference>
<evidence type="ECO:0000256" key="1">
    <source>
        <dbReference type="ARBA" id="ARBA00004167"/>
    </source>
</evidence>
<feature type="transmembrane region" description="Helical" evidence="16">
    <location>
        <begin position="844"/>
        <end position="867"/>
    </location>
</feature>
<evidence type="ECO:0000256" key="8">
    <source>
        <dbReference type="ARBA" id="ARBA00023136"/>
    </source>
</evidence>
<dbReference type="Gene3D" id="3.40.50.2300">
    <property type="match status" value="2"/>
</dbReference>
<proteinExistence type="predicted"/>
<feature type="chain" id="PRO_5040364618" description="Gamma-aminobutyric acid type B receptor subunit 2" evidence="17">
    <location>
        <begin position="20"/>
        <end position="1331"/>
    </location>
</feature>
<keyword evidence="14" id="KW-0547">Nucleotide-binding</keyword>
<keyword evidence="14" id="KW-0067">ATP-binding</keyword>
<accession>A0A9P0DF31</accession>
<comment type="catalytic activity">
    <reaction evidence="12">
        <text>L-tyrosyl-[protein] + ATP = O-phospho-L-tyrosyl-[protein] + ADP + H(+)</text>
        <dbReference type="Rhea" id="RHEA:10596"/>
        <dbReference type="Rhea" id="RHEA-COMP:10136"/>
        <dbReference type="Rhea" id="RHEA-COMP:20101"/>
        <dbReference type="ChEBI" id="CHEBI:15378"/>
        <dbReference type="ChEBI" id="CHEBI:30616"/>
        <dbReference type="ChEBI" id="CHEBI:46858"/>
        <dbReference type="ChEBI" id="CHEBI:61978"/>
        <dbReference type="ChEBI" id="CHEBI:456216"/>
        <dbReference type="EC" id="2.7.10.1"/>
    </reaction>
</comment>
<evidence type="ECO:0000256" key="16">
    <source>
        <dbReference type="SAM" id="Phobius"/>
    </source>
</evidence>
<evidence type="ECO:0000256" key="5">
    <source>
        <dbReference type="ARBA" id="ARBA00022729"/>
    </source>
</evidence>
<evidence type="ECO:0000256" key="17">
    <source>
        <dbReference type="SAM" id="SignalP"/>
    </source>
</evidence>
<dbReference type="CDD" id="cd06366">
    <property type="entry name" value="PBP1_GABAb_receptor"/>
    <property type="match status" value="1"/>
</dbReference>
<keyword evidence="7" id="KW-0297">G-protein coupled receptor</keyword>
<dbReference type="InterPro" id="IPR008266">
    <property type="entry name" value="Tyr_kinase_AS"/>
</dbReference>
<dbReference type="PRINTS" id="PR01177">
    <property type="entry name" value="GABAB1RECPTR"/>
</dbReference>
<dbReference type="EMBL" id="OU892283">
    <property type="protein sequence ID" value="CAH1133811.1"/>
    <property type="molecule type" value="Genomic_DNA"/>
</dbReference>
<dbReference type="PROSITE" id="PS50011">
    <property type="entry name" value="PROTEIN_KINASE_DOM"/>
    <property type="match status" value="1"/>
</dbReference>
<dbReference type="SUPFAM" id="SSF56112">
    <property type="entry name" value="Protein kinase-like (PK-like)"/>
    <property type="match status" value="1"/>
</dbReference>
<evidence type="ECO:0000256" key="4">
    <source>
        <dbReference type="ARBA" id="ARBA00022692"/>
    </source>
</evidence>
<organism evidence="19 20">
    <name type="scientific">Ceutorhynchus assimilis</name>
    <name type="common">cabbage seed weevil</name>
    <dbReference type="NCBI Taxonomy" id="467358"/>
    <lineage>
        <taxon>Eukaryota</taxon>
        <taxon>Metazoa</taxon>
        <taxon>Ecdysozoa</taxon>
        <taxon>Arthropoda</taxon>
        <taxon>Hexapoda</taxon>
        <taxon>Insecta</taxon>
        <taxon>Pterygota</taxon>
        <taxon>Neoptera</taxon>
        <taxon>Endopterygota</taxon>
        <taxon>Coleoptera</taxon>
        <taxon>Polyphaga</taxon>
        <taxon>Cucujiformia</taxon>
        <taxon>Curculionidae</taxon>
        <taxon>Ceutorhynchinae</taxon>
        <taxon>Ceutorhynchus</taxon>
    </lineage>
</organism>
<evidence type="ECO:0000256" key="15">
    <source>
        <dbReference type="SAM" id="MobiDB-lite"/>
    </source>
</evidence>
<dbReference type="PANTHER" id="PTHR24416">
    <property type="entry name" value="TYROSINE-PROTEIN KINASE RECEPTOR"/>
    <property type="match status" value="1"/>
</dbReference>
<dbReference type="PROSITE" id="PS00109">
    <property type="entry name" value="PROTEIN_KINASE_TYR"/>
    <property type="match status" value="1"/>
</dbReference>
<reference evidence="19" key="1">
    <citation type="submission" date="2022-01" db="EMBL/GenBank/DDBJ databases">
        <authorList>
            <person name="King R."/>
        </authorList>
    </citation>
    <scope>NUCLEOTIDE SEQUENCE</scope>
</reference>
<keyword evidence="5 17" id="KW-0732">Signal</keyword>
<keyword evidence="10" id="KW-0325">Glycoprotein</keyword>
<keyword evidence="9" id="KW-0675">Receptor</keyword>
<dbReference type="GO" id="GO:0043235">
    <property type="term" value="C:receptor complex"/>
    <property type="evidence" value="ECO:0007669"/>
    <property type="project" value="TreeGrafter"/>
</dbReference>
<evidence type="ECO:0000259" key="18">
    <source>
        <dbReference type="PROSITE" id="PS50011"/>
    </source>
</evidence>
<keyword evidence="8 16" id="KW-0472">Membrane</keyword>
<dbReference type="InterPro" id="IPR050122">
    <property type="entry name" value="RTK"/>
</dbReference>
<dbReference type="SMART" id="SM00220">
    <property type="entry name" value="S_TKc"/>
    <property type="match status" value="1"/>
</dbReference>
<evidence type="ECO:0000256" key="9">
    <source>
        <dbReference type="ARBA" id="ARBA00023170"/>
    </source>
</evidence>
<evidence type="ECO:0000256" key="14">
    <source>
        <dbReference type="PROSITE-ProRule" id="PRU10141"/>
    </source>
</evidence>
<dbReference type="Proteomes" id="UP001152799">
    <property type="component" value="Chromosome 7"/>
</dbReference>
<dbReference type="SUPFAM" id="SSF53822">
    <property type="entry name" value="Periplasmic binding protein-like I"/>
    <property type="match status" value="1"/>
</dbReference>
<dbReference type="FunFam" id="3.40.50.2300:FF:000063">
    <property type="entry name" value="Gamma-aminobutyric acid type B receptor subunit"/>
    <property type="match status" value="1"/>
</dbReference>
<evidence type="ECO:0000256" key="7">
    <source>
        <dbReference type="ARBA" id="ARBA00023040"/>
    </source>
</evidence>
<dbReference type="FunFam" id="1.10.510.10:FF:001227">
    <property type="entry name" value="Tyrosine-protein kinase receptor"/>
    <property type="match status" value="1"/>
</dbReference>
<dbReference type="InterPro" id="IPR020635">
    <property type="entry name" value="Tyr_kinase_cat_dom"/>
</dbReference>
<dbReference type="GO" id="GO:0007169">
    <property type="term" value="P:cell surface receptor protein tyrosine kinase signaling pathway"/>
    <property type="evidence" value="ECO:0007669"/>
    <property type="project" value="TreeGrafter"/>
</dbReference>
<dbReference type="OrthoDB" id="4062651at2759"/>
<dbReference type="PRINTS" id="PR00109">
    <property type="entry name" value="TYRKINASE"/>
</dbReference>
<dbReference type="GO" id="GO:0005886">
    <property type="term" value="C:plasma membrane"/>
    <property type="evidence" value="ECO:0007669"/>
    <property type="project" value="UniProtKB-SubCell"/>
</dbReference>
<dbReference type="InterPro" id="IPR028082">
    <property type="entry name" value="Peripla_BP_I"/>
</dbReference>
<evidence type="ECO:0000256" key="6">
    <source>
        <dbReference type="ARBA" id="ARBA00022989"/>
    </source>
</evidence>
<evidence type="ECO:0000256" key="2">
    <source>
        <dbReference type="ARBA" id="ARBA00004651"/>
    </source>
</evidence>
<dbReference type="SMART" id="SM00219">
    <property type="entry name" value="TyrKc"/>
    <property type="match status" value="1"/>
</dbReference>
<dbReference type="InterPro" id="IPR000719">
    <property type="entry name" value="Prot_kinase_dom"/>
</dbReference>
<dbReference type="GO" id="GO:0004714">
    <property type="term" value="F:transmembrane receptor protein tyrosine kinase activity"/>
    <property type="evidence" value="ECO:0007669"/>
    <property type="project" value="UniProtKB-EC"/>
</dbReference>
<keyword evidence="3" id="KW-1003">Cell membrane</keyword>
<feature type="region of interest" description="Disordered" evidence="15">
    <location>
        <begin position="1194"/>
        <end position="1231"/>
    </location>
</feature>
<evidence type="ECO:0000256" key="12">
    <source>
        <dbReference type="ARBA" id="ARBA00051243"/>
    </source>
</evidence>
<feature type="compositionally biased region" description="Gly residues" evidence="15">
    <location>
        <begin position="1311"/>
        <end position="1321"/>
    </location>
</feature>
<dbReference type="Pfam" id="PF07714">
    <property type="entry name" value="PK_Tyr_Ser-Thr"/>
    <property type="match status" value="1"/>
</dbReference>
<protein>
    <recommendedName>
        <fullName evidence="13">Gamma-aminobutyric acid type B receptor subunit 2</fullName>
    </recommendedName>
</protein>
<keyword evidence="4 16" id="KW-0812">Transmembrane</keyword>
<dbReference type="PANTHER" id="PTHR24416:SF489">
    <property type="entry name" value="PROTEIN KINASE DOMAIN-CONTAINING PROTEIN"/>
    <property type="match status" value="1"/>
</dbReference>